<dbReference type="GO" id="GO:0006364">
    <property type="term" value="P:rRNA processing"/>
    <property type="evidence" value="ECO:0007669"/>
    <property type="project" value="UniProtKB-KW"/>
</dbReference>
<evidence type="ECO:0000256" key="2">
    <source>
        <dbReference type="ARBA" id="ARBA00022552"/>
    </source>
</evidence>
<comment type="subcellular location">
    <subcellularLocation>
        <location evidence="1">Nucleus</location>
        <location evidence="1">Nucleolus</location>
    </subcellularLocation>
</comment>
<evidence type="ECO:0000256" key="1">
    <source>
        <dbReference type="ARBA" id="ARBA00004604"/>
    </source>
</evidence>
<dbReference type="InterPro" id="IPR003107">
    <property type="entry name" value="HAT"/>
</dbReference>
<dbReference type="Gene3D" id="1.25.40.10">
    <property type="entry name" value="Tetratricopeptide repeat domain"/>
    <property type="match status" value="2"/>
</dbReference>
<keyword evidence="8" id="KW-1185">Reference proteome</keyword>
<dbReference type="OrthoDB" id="412781at2759"/>
<dbReference type="SMART" id="SM00316">
    <property type="entry name" value="S1"/>
    <property type="match status" value="1"/>
</dbReference>
<feature type="non-terminal residue" evidence="7">
    <location>
        <position position="504"/>
    </location>
</feature>
<feature type="compositionally biased region" description="Basic and acidic residues" evidence="5">
    <location>
        <begin position="129"/>
        <end position="146"/>
    </location>
</feature>
<keyword evidence="2" id="KW-0698">rRNA processing</keyword>
<dbReference type="InterPro" id="IPR012340">
    <property type="entry name" value="NA-bd_OB-fold"/>
</dbReference>
<dbReference type="InterPro" id="IPR011990">
    <property type="entry name" value="TPR-like_helical_dom_sf"/>
</dbReference>
<protein>
    <submittedName>
        <fullName evidence="7">Tetratricopeptide repeat protein</fullName>
    </submittedName>
</protein>
<evidence type="ECO:0000256" key="4">
    <source>
        <dbReference type="ARBA" id="ARBA00023242"/>
    </source>
</evidence>
<dbReference type="SUPFAM" id="SSF48452">
    <property type="entry name" value="TPR-like"/>
    <property type="match status" value="2"/>
</dbReference>
<keyword evidence="4" id="KW-0539">Nucleus</keyword>
<dbReference type="SUPFAM" id="SSF50249">
    <property type="entry name" value="Nucleic acid-binding proteins"/>
    <property type="match status" value="1"/>
</dbReference>
<dbReference type="SMART" id="SM00386">
    <property type="entry name" value="HAT"/>
    <property type="match status" value="6"/>
</dbReference>
<accession>A0A2G9TDE5</accession>
<feature type="region of interest" description="Disordered" evidence="5">
    <location>
        <begin position="129"/>
        <end position="162"/>
    </location>
</feature>
<dbReference type="InterPro" id="IPR055430">
    <property type="entry name" value="HAT_Syf1_CNRKL1_C"/>
</dbReference>
<feature type="non-terminal residue" evidence="7">
    <location>
        <position position="1"/>
    </location>
</feature>
<reference evidence="7 8" key="1">
    <citation type="submission" date="2015-09" db="EMBL/GenBank/DDBJ databases">
        <title>Draft genome of the parasitic nematode Teladorsagia circumcincta isolate WARC Sus (inbred).</title>
        <authorList>
            <person name="Mitreva M."/>
        </authorList>
    </citation>
    <scope>NUCLEOTIDE SEQUENCE [LARGE SCALE GENOMIC DNA]</scope>
    <source>
        <strain evidence="7 8">S</strain>
    </source>
</reference>
<evidence type="ECO:0000256" key="5">
    <source>
        <dbReference type="SAM" id="MobiDB-lite"/>
    </source>
</evidence>
<dbReference type="InterPro" id="IPR003029">
    <property type="entry name" value="S1_domain"/>
</dbReference>
<evidence type="ECO:0000256" key="3">
    <source>
        <dbReference type="ARBA" id="ARBA00022737"/>
    </source>
</evidence>
<evidence type="ECO:0000259" key="6">
    <source>
        <dbReference type="SMART" id="SM00316"/>
    </source>
</evidence>
<dbReference type="Proteomes" id="UP000230423">
    <property type="component" value="Unassembled WGS sequence"/>
</dbReference>
<dbReference type="AlphaFoldDB" id="A0A2G9TDE5"/>
<dbReference type="PANTHER" id="PTHR23270">
    <property type="entry name" value="PROGRAMMED CELL DEATH PROTEIN 11 PRE-RRNA PROCESSING PROTEIN RRP5"/>
    <property type="match status" value="1"/>
</dbReference>
<evidence type="ECO:0000313" key="8">
    <source>
        <dbReference type="Proteomes" id="UP000230423"/>
    </source>
</evidence>
<dbReference type="PANTHER" id="PTHR23270:SF10">
    <property type="entry name" value="PROTEIN RRP5 HOMOLOG"/>
    <property type="match status" value="1"/>
</dbReference>
<name>A0A2G9TDE5_TELCI</name>
<evidence type="ECO:0000313" key="7">
    <source>
        <dbReference type="EMBL" id="PIO55981.1"/>
    </source>
</evidence>
<dbReference type="Pfam" id="PF23231">
    <property type="entry name" value="HAT_Syf1_CNRKL1_C"/>
    <property type="match status" value="2"/>
</dbReference>
<dbReference type="GO" id="GO:0032040">
    <property type="term" value="C:small-subunit processome"/>
    <property type="evidence" value="ECO:0007669"/>
    <property type="project" value="TreeGrafter"/>
</dbReference>
<dbReference type="GO" id="GO:0003723">
    <property type="term" value="F:RNA binding"/>
    <property type="evidence" value="ECO:0007669"/>
    <property type="project" value="TreeGrafter"/>
</dbReference>
<sequence length="504" mass="57905">IFHLYALRQEQNPQRNYVCAEGRYETYLKQKDTPIKTEERRRLLVDRTQATTGLVCDGFVVKHIPDAVLVEIGPGIVGRLRKLHHPEISAITLNSILTVRVRDIDGEGRISLSLVAIVFKAPAIQERKRMAEKDDTIVPKKEKREEESPEPAEKVSLSDPGFDWSNTGFRPEDLAAVGKLGNDDDEYADISAAISTADKAKSAEVEKPLMEVKKERTKDLKKVKPMTKEEQDMEKERRLANREVELSGDFEPETQEDFARLLRKDPNSAEIWIRYISFFLEKNDLTKARATAERALTVISYREEAEIFNIWTAFLNMEVAYGDETSTKEVFNRACGNADAFKMHKQMAAIYSDTGKNDEADEIYEAMVKKFRANSDDVWTLYGEHLMKTDRADSARELMKRALTSVPKQRHVPLISRFAQMEFRNGDVERGRTLFESVVTAYPKKTDVWLVYADLCLKHSGIEMARQVLERACALKLSMHKLRPLFRKWMDAEQRFGDDKSRLL</sequence>
<dbReference type="EMBL" id="KZ383344">
    <property type="protein sequence ID" value="PIO55981.1"/>
    <property type="molecule type" value="Genomic_DNA"/>
</dbReference>
<proteinExistence type="predicted"/>
<keyword evidence="3" id="KW-0677">Repeat</keyword>
<feature type="region of interest" description="Disordered" evidence="5">
    <location>
        <begin position="216"/>
        <end position="237"/>
    </location>
</feature>
<organism evidence="7 8">
    <name type="scientific">Teladorsagia circumcincta</name>
    <name type="common">Brown stomach worm</name>
    <name type="synonym">Ostertagia circumcincta</name>
    <dbReference type="NCBI Taxonomy" id="45464"/>
    <lineage>
        <taxon>Eukaryota</taxon>
        <taxon>Metazoa</taxon>
        <taxon>Ecdysozoa</taxon>
        <taxon>Nematoda</taxon>
        <taxon>Chromadorea</taxon>
        <taxon>Rhabditida</taxon>
        <taxon>Rhabditina</taxon>
        <taxon>Rhabditomorpha</taxon>
        <taxon>Strongyloidea</taxon>
        <taxon>Trichostrongylidae</taxon>
        <taxon>Teladorsagia</taxon>
    </lineage>
</organism>
<dbReference type="InterPro" id="IPR045209">
    <property type="entry name" value="Rrp5"/>
</dbReference>
<gene>
    <name evidence="7" type="ORF">TELCIR_22628</name>
</gene>
<feature type="domain" description="S1 motif" evidence="6">
    <location>
        <begin position="51"/>
        <end position="115"/>
    </location>
</feature>